<dbReference type="PROSITE" id="PS01183">
    <property type="entry name" value="UBIE_1"/>
    <property type="match status" value="1"/>
</dbReference>
<comment type="catalytic activity">
    <reaction evidence="4">
        <text>a 2-demethylmenaquinol + S-adenosyl-L-methionine = a menaquinol + S-adenosyl-L-homocysteine + H(+)</text>
        <dbReference type="Rhea" id="RHEA:42640"/>
        <dbReference type="Rhea" id="RHEA-COMP:9539"/>
        <dbReference type="Rhea" id="RHEA-COMP:9563"/>
        <dbReference type="ChEBI" id="CHEBI:15378"/>
        <dbReference type="ChEBI" id="CHEBI:18151"/>
        <dbReference type="ChEBI" id="CHEBI:55437"/>
        <dbReference type="ChEBI" id="CHEBI:57856"/>
        <dbReference type="ChEBI" id="CHEBI:59789"/>
        <dbReference type="EC" id="2.1.1.163"/>
    </reaction>
</comment>
<dbReference type="Gene3D" id="3.40.50.150">
    <property type="entry name" value="Vaccinia Virus protein VP39"/>
    <property type="match status" value="1"/>
</dbReference>
<keyword evidence="4" id="KW-0474">Menaquinone biosynthesis</keyword>
<keyword evidence="3 4" id="KW-0949">S-adenosyl-L-methionine</keyword>
<dbReference type="HAMAP" id="MF_01813">
    <property type="entry name" value="MenG_UbiE_methyltr"/>
    <property type="match status" value="1"/>
</dbReference>
<comment type="similarity">
    <text evidence="4">Belongs to the class I-like SAM-binding methyltransferase superfamily. MenG/UbiE family.</text>
</comment>
<dbReference type="GO" id="GO:0032259">
    <property type="term" value="P:methylation"/>
    <property type="evidence" value="ECO:0007669"/>
    <property type="project" value="UniProtKB-KW"/>
</dbReference>
<dbReference type="InterPro" id="IPR023576">
    <property type="entry name" value="UbiE/COQ5_MeTrFase_CS"/>
</dbReference>
<evidence type="ECO:0000256" key="3">
    <source>
        <dbReference type="ARBA" id="ARBA00022691"/>
    </source>
</evidence>
<dbReference type="PROSITE" id="PS01184">
    <property type="entry name" value="UBIE_2"/>
    <property type="match status" value="1"/>
</dbReference>
<comment type="function">
    <text evidence="4">Methyltransferase required for the conversion of demethylmenaquinol (DMKH2) to menaquinol (MKH2).</text>
</comment>
<organism evidence="5 6">
    <name type="scientific">Micromonospora pisi</name>
    <dbReference type="NCBI Taxonomy" id="589240"/>
    <lineage>
        <taxon>Bacteria</taxon>
        <taxon>Bacillati</taxon>
        <taxon>Actinomycetota</taxon>
        <taxon>Actinomycetes</taxon>
        <taxon>Micromonosporales</taxon>
        <taxon>Micromonosporaceae</taxon>
        <taxon>Micromonospora</taxon>
    </lineage>
</organism>
<gene>
    <name evidence="4" type="primary">menG</name>
    <name evidence="5" type="ORF">BDK92_4086</name>
</gene>
<feature type="binding site" evidence="4">
    <location>
        <position position="94"/>
    </location>
    <ligand>
        <name>S-adenosyl-L-methionine</name>
        <dbReference type="ChEBI" id="CHEBI:59789"/>
    </ligand>
</feature>
<dbReference type="Pfam" id="PF01209">
    <property type="entry name" value="Ubie_methyltran"/>
    <property type="match status" value="1"/>
</dbReference>
<dbReference type="NCBIfam" id="TIGR01934">
    <property type="entry name" value="MenG_MenH_UbiE"/>
    <property type="match status" value="1"/>
</dbReference>
<evidence type="ECO:0000256" key="1">
    <source>
        <dbReference type="ARBA" id="ARBA00022603"/>
    </source>
</evidence>
<evidence type="ECO:0000256" key="2">
    <source>
        <dbReference type="ARBA" id="ARBA00022679"/>
    </source>
</evidence>
<feature type="binding site" evidence="4">
    <location>
        <begin position="134"/>
        <end position="135"/>
    </location>
    <ligand>
        <name>S-adenosyl-L-methionine</name>
        <dbReference type="ChEBI" id="CHEBI:59789"/>
    </ligand>
</feature>
<reference evidence="5 6" key="1">
    <citation type="submission" date="2018-10" db="EMBL/GenBank/DDBJ databases">
        <title>Sequencing the genomes of 1000 actinobacteria strains.</title>
        <authorList>
            <person name="Klenk H.-P."/>
        </authorList>
    </citation>
    <scope>NUCLEOTIDE SEQUENCE [LARGE SCALE GENOMIC DNA]</scope>
    <source>
        <strain evidence="5 6">DSM 45175</strain>
    </source>
</reference>
<dbReference type="UniPathway" id="UPA00079">
    <property type="reaction ID" value="UER00169"/>
</dbReference>
<dbReference type="PANTHER" id="PTHR43591:SF24">
    <property type="entry name" value="2-METHOXY-6-POLYPRENYL-1,4-BENZOQUINOL METHYLASE, MITOCHONDRIAL"/>
    <property type="match status" value="1"/>
</dbReference>
<dbReference type="PANTHER" id="PTHR43591">
    <property type="entry name" value="METHYLTRANSFERASE"/>
    <property type="match status" value="1"/>
</dbReference>
<keyword evidence="2 4" id="KW-0808">Transferase</keyword>
<keyword evidence="1 4" id="KW-0489">Methyltransferase</keyword>
<evidence type="ECO:0000313" key="5">
    <source>
        <dbReference type="EMBL" id="RKR89730.1"/>
    </source>
</evidence>
<dbReference type="Proteomes" id="UP000277671">
    <property type="component" value="Unassembled WGS sequence"/>
</dbReference>
<evidence type="ECO:0000256" key="4">
    <source>
        <dbReference type="HAMAP-Rule" id="MF_01813"/>
    </source>
</evidence>
<dbReference type="InterPro" id="IPR029063">
    <property type="entry name" value="SAM-dependent_MTases_sf"/>
</dbReference>
<accession>A0A495JKZ7</accession>
<comment type="pathway">
    <text evidence="4">Quinol/quinone metabolism; menaquinone biosynthesis; menaquinol from 1,4-dihydroxy-2-naphthoate: step 2/2.</text>
</comment>
<dbReference type="EC" id="2.1.1.163" evidence="4"/>
<feature type="binding site" evidence="4">
    <location>
        <position position="151"/>
    </location>
    <ligand>
        <name>S-adenosyl-L-methionine</name>
        <dbReference type="ChEBI" id="CHEBI:59789"/>
    </ligand>
</feature>
<dbReference type="SUPFAM" id="SSF53335">
    <property type="entry name" value="S-adenosyl-L-methionine-dependent methyltransferases"/>
    <property type="match status" value="1"/>
</dbReference>
<comment type="caution">
    <text evidence="5">The sequence shown here is derived from an EMBL/GenBank/DDBJ whole genome shotgun (WGS) entry which is preliminary data.</text>
</comment>
<dbReference type="AlphaFoldDB" id="A0A495JKZ7"/>
<protein>
    <recommendedName>
        <fullName evidence="4">Demethylmenaquinone methyltransferase</fullName>
        <ecNumber evidence="4">2.1.1.163</ecNumber>
    </recommendedName>
</protein>
<sequence length="262" mass="28281">MAAGCRSRRGTAPLRARRRRLAEWYGVTGTPHGQRASLDKQPHEVAAMFDGVASRYDLTNTIVSFGQDRGWRRATRAALGLRPGERVLDVGAGTGVSTEELAHSGAYAVGLDLSIGMLRAGRRSRPEVPLLAGDALRLPFPDASFDAVTISLALRNVVDSEAALREMARVTRPGGRLVVCEFSTPTNPVFRTVYLSYLMRSLPVVARTVSSNPDAYVYLAESIRAWPDQAGLAARIAASGWGSVGWRNLTGGIVALHRAVRE</sequence>
<evidence type="ECO:0000313" key="6">
    <source>
        <dbReference type="Proteomes" id="UP000277671"/>
    </source>
</evidence>
<feature type="binding site" evidence="4">
    <location>
        <position position="112"/>
    </location>
    <ligand>
        <name>S-adenosyl-L-methionine</name>
        <dbReference type="ChEBI" id="CHEBI:59789"/>
    </ligand>
</feature>
<dbReference type="PROSITE" id="PS51608">
    <property type="entry name" value="SAM_MT_UBIE"/>
    <property type="match status" value="1"/>
</dbReference>
<dbReference type="CDD" id="cd02440">
    <property type="entry name" value="AdoMet_MTases"/>
    <property type="match status" value="1"/>
</dbReference>
<keyword evidence="6" id="KW-1185">Reference proteome</keyword>
<dbReference type="NCBIfam" id="NF001241">
    <property type="entry name" value="PRK00216.1-2"/>
    <property type="match status" value="1"/>
</dbReference>
<dbReference type="EMBL" id="RBKT01000001">
    <property type="protein sequence ID" value="RKR89730.1"/>
    <property type="molecule type" value="Genomic_DNA"/>
</dbReference>
<dbReference type="InterPro" id="IPR004033">
    <property type="entry name" value="UbiE/COQ5_MeTrFase"/>
</dbReference>
<dbReference type="GO" id="GO:0009234">
    <property type="term" value="P:menaquinone biosynthetic process"/>
    <property type="evidence" value="ECO:0007669"/>
    <property type="project" value="UniProtKB-UniRule"/>
</dbReference>
<dbReference type="GO" id="GO:0043770">
    <property type="term" value="F:demethylmenaquinone methyltransferase activity"/>
    <property type="evidence" value="ECO:0007669"/>
    <property type="project" value="UniProtKB-UniRule"/>
</dbReference>
<proteinExistence type="inferred from homology"/>
<name>A0A495JKZ7_9ACTN</name>